<name>A0ABX5H1A9_PHOAN</name>
<comment type="caution">
    <text evidence="3">The sequence shown here is derived from an EMBL/GenBank/DDBJ whole genome shotgun (WGS) entry which is preliminary data.</text>
</comment>
<gene>
    <name evidence="3" type="ORF">C0W27_16065</name>
</gene>
<organism evidence="3 4">
    <name type="scientific">Photobacterium angustum</name>
    <dbReference type="NCBI Taxonomy" id="661"/>
    <lineage>
        <taxon>Bacteria</taxon>
        <taxon>Pseudomonadati</taxon>
        <taxon>Pseudomonadota</taxon>
        <taxon>Gammaproteobacteria</taxon>
        <taxon>Vibrionales</taxon>
        <taxon>Vibrionaceae</taxon>
        <taxon>Photobacterium</taxon>
    </lineage>
</organism>
<dbReference type="Proteomes" id="UP000240989">
    <property type="component" value="Unassembled WGS sequence"/>
</dbReference>
<accession>A0ABX5H1A9</accession>
<keyword evidence="2" id="KW-0472">Membrane</keyword>
<sequence length="149" mass="16729">MSNFNNPQYSSDEQENVDKSTSNKKSTQHNSIFHKISILTTKISPFLNVVFLIAVVFLYMKQEDLKDSLLYAHSLIEKNDTKLAVIAFEPTVEAWNEIDPTGQSVRKILDKTIKAYNNAGYIIIDSQSVIGGTGNARFIDLMPETIKGN</sequence>
<feature type="region of interest" description="Disordered" evidence="1">
    <location>
        <begin position="1"/>
        <end position="25"/>
    </location>
</feature>
<keyword evidence="4" id="KW-1185">Reference proteome</keyword>
<keyword evidence="2" id="KW-1133">Transmembrane helix</keyword>
<protein>
    <submittedName>
        <fullName evidence="3">Uncharacterized protein</fullName>
    </submittedName>
</protein>
<proteinExistence type="predicted"/>
<reference evidence="3 4" key="1">
    <citation type="submission" date="2018-01" db="EMBL/GenBank/DDBJ databases">
        <title>Whole genome sequencing of Histamine producing bacteria.</title>
        <authorList>
            <person name="Butler K."/>
        </authorList>
    </citation>
    <scope>NUCLEOTIDE SEQUENCE [LARGE SCALE GENOMIC DNA]</scope>
    <source>
        <strain evidence="3 4">A6-1</strain>
    </source>
</reference>
<evidence type="ECO:0000256" key="2">
    <source>
        <dbReference type="SAM" id="Phobius"/>
    </source>
</evidence>
<evidence type="ECO:0000313" key="3">
    <source>
        <dbReference type="EMBL" id="PSX07084.1"/>
    </source>
</evidence>
<dbReference type="RefSeq" id="WP_045152723.1">
    <property type="nucleotide sequence ID" value="NZ_JZSW01000007.1"/>
</dbReference>
<dbReference type="EMBL" id="PYOU01000014">
    <property type="protein sequence ID" value="PSX07084.1"/>
    <property type="molecule type" value="Genomic_DNA"/>
</dbReference>
<evidence type="ECO:0000256" key="1">
    <source>
        <dbReference type="SAM" id="MobiDB-lite"/>
    </source>
</evidence>
<keyword evidence="2" id="KW-0812">Transmembrane</keyword>
<feature type="transmembrane region" description="Helical" evidence="2">
    <location>
        <begin position="43"/>
        <end position="60"/>
    </location>
</feature>
<evidence type="ECO:0000313" key="4">
    <source>
        <dbReference type="Proteomes" id="UP000240989"/>
    </source>
</evidence>
<feature type="compositionally biased region" description="Polar residues" evidence="1">
    <location>
        <begin position="1"/>
        <end position="11"/>
    </location>
</feature>